<protein>
    <submittedName>
        <fullName evidence="5">Recombinase</fullName>
    </submittedName>
</protein>
<dbReference type="InterPro" id="IPR010998">
    <property type="entry name" value="Integrase_recombinase_N"/>
</dbReference>
<organism evidence="5 6">
    <name type="scientific">Segatella copri</name>
    <dbReference type="NCBI Taxonomy" id="165179"/>
    <lineage>
        <taxon>Bacteria</taxon>
        <taxon>Pseudomonadati</taxon>
        <taxon>Bacteroidota</taxon>
        <taxon>Bacteroidia</taxon>
        <taxon>Bacteroidales</taxon>
        <taxon>Prevotellaceae</taxon>
        <taxon>Segatella</taxon>
    </lineage>
</organism>
<dbReference type="RefSeq" id="WP_118081823.1">
    <property type="nucleotide sequence ID" value="NZ_CATKVS010000004.1"/>
</dbReference>
<reference evidence="5 6" key="1">
    <citation type="submission" date="2018-08" db="EMBL/GenBank/DDBJ databases">
        <title>A genome reference for cultivated species of the human gut microbiota.</title>
        <authorList>
            <person name="Zou Y."/>
            <person name="Xue W."/>
            <person name="Luo G."/>
        </authorList>
    </citation>
    <scope>NUCLEOTIDE SEQUENCE [LARGE SCALE GENOMIC DNA]</scope>
    <source>
        <strain evidence="5 6">AF15-25</strain>
    </source>
</reference>
<comment type="caution">
    <text evidence="5">The sequence shown here is derived from an EMBL/GenBank/DDBJ whole genome shotgun (WGS) entry which is preliminary data.</text>
</comment>
<dbReference type="InterPro" id="IPR011010">
    <property type="entry name" value="DNA_brk_join_enz"/>
</dbReference>
<evidence type="ECO:0000313" key="5">
    <source>
        <dbReference type="EMBL" id="RGU90540.1"/>
    </source>
</evidence>
<dbReference type="PANTHER" id="PTHR30349:SF64">
    <property type="entry name" value="PROPHAGE INTEGRASE INTD-RELATED"/>
    <property type="match status" value="1"/>
</dbReference>
<evidence type="ECO:0000313" key="6">
    <source>
        <dbReference type="Proteomes" id="UP000285236"/>
    </source>
</evidence>
<feature type="domain" description="Tyr recombinase" evidence="4">
    <location>
        <begin position="124"/>
        <end position="308"/>
    </location>
</feature>
<keyword evidence="2" id="KW-0238">DNA-binding</keyword>
<dbReference type="InterPro" id="IPR013762">
    <property type="entry name" value="Integrase-like_cat_sf"/>
</dbReference>
<dbReference type="EMBL" id="QRYP01000059">
    <property type="protein sequence ID" value="RGU90540.1"/>
    <property type="molecule type" value="Genomic_DNA"/>
</dbReference>
<dbReference type="Gene3D" id="1.10.443.10">
    <property type="entry name" value="Intergrase catalytic core"/>
    <property type="match status" value="1"/>
</dbReference>
<dbReference type="PANTHER" id="PTHR30349">
    <property type="entry name" value="PHAGE INTEGRASE-RELATED"/>
    <property type="match status" value="1"/>
</dbReference>
<dbReference type="SUPFAM" id="SSF56349">
    <property type="entry name" value="DNA breaking-rejoining enzymes"/>
    <property type="match status" value="1"/>
</dbReference>
<dbReference type="Gene3D" id="1.10.150.130">
    <property type="match status" value="1"/>
</dbReference>
<dbReference type="InterPro" id="IPR002104">
    <property type="entry name" value="Integrase_catalytic"/>
</dbReference>
<evidence type="ECO:0000256" key="3">
    <source>
        <dbReference type="ARBA" id="ARBA00023172"/>
    </source>
</evidence>
<comment type="similarity">
    <text evidence="1">Belongs to the 'phage' integrase family.</text>
</comment>
<dbReference type="InterPro" id="IPR025269">
    <property type="entry name" value="SAM-like_dom"/>
</dbReference>
<evidence type="ECO:0000256" key="2">
    <source>
        <dbReference type="ARBA" id="ARBA00023125"/>
    </source>
</evidence>
<name>A0AA92TPA0_9BACT</name>
<dbReference type="GO" id="GO:0006310">
    <property type="term" value="P:DNA recombination"/>
    <property type="evidence" value="ECO:0007669"/>
    <property type="project" value="UniProtKB-KW"/>
</dbReference>
<accession>A0AA92TPA0</accession>
<evidence type="ECO:0000259" key="4">
    <source>
        <dbReference type="PROSITE" id="PS51898"/>
    </source>
</evidence>
<dbReference type="Pfam" id="PF13102">
    <property type="entry name" value="Phage_int_SAM_5"/>
    <property type="match status" value="1"/>
</dbReference>
<gene>
    <name evidence="5" type="ORF">DWW35_14280</name>
</gene>
<dbReference type="AlphaFoldDB" id="A0AA92TPA0"/>
<dbReference type="GO" id="GO:0015074">
    <property type="term" value="P:DNA integration"/>
    <property type="evidence" value="ECO:0007669"/>
    <property type="project" value="InterPro"/>
</dbReference>
<dbReference type="InterPro" id="IPR050090">
    <property type="entry name" value="Tyrosine_recombinase_XerCD"/>
</dbReference>
<dbReference type="PROSITE" id="PS51898">
    <property type="entry name" value="TYR_RECOMBINASE"/>
    <property type="match status" value="1"/>
</dbReference>
<dbReference type="Pfam" id="PF00589">
    <property type="entry name" value="Phage_integrase"/>
    <property type="match status" value="1"/>
</dbReference>
<dbReference type="Proteomes" id="UP000285236">
    <property type="component" value="Unassembled WGS sequence"/>
</dbReference>
<keyword evidence="3" id="KW-0233">DNA recombination</keyword>
<evidence type="ECO:0000256" key="1">
    <source>
        <dbReference type="ARBA" id="ARBA00008857"/>
    </source>
</evidence>
<sequence>MAYFKLEISWGKEQKKQTLHTDEMKGWEWVKLEVERVREMGRYKTASNYLTAARSWTRYLGREDWVFSEMTVDKVTAYQRWLSERDICLNTISAYMRALRVMYHRAMETDYDPFAQVFTGRAKTRKRSLSPDDIQQLHALELPHGSQLALARDIFLFSFYAMGMPFVDIAYLKKGQLKDGYIHYARHKTGQRIQVALLPCMLRIIERYQENDSDYVFPILTADTPRRQHHLYSCRLRQYNYSLQRLEQLLPNPCHLSSYVVRHSWASIAYQHHLDISLIGKALGHTKASTTLLYIKSLADPDLAEANLGMITELGL</sequence>
<dbReference type="GO" id="GO:0003677">
    <property type="term" value="F:DNA binding"/>
    <property type="evidence" value="ECO:0007669"/>
    <property type="project" value="UniProtKB-KW"/>
</dbReference>
<proteinExistence type="inferred from homology"/>